<feature type="transmembrane region" description="Helical" evidence="1">
    <location>
        <begin position="49"/>
        <end position="74"/>
    </location>
</feature>
<dbReference type="VEuPathDB" id="MicrosporidiaDB:H312_01528"/>
<keyword evidence="1" id="KW-0812">Transmembrane</keyword>
<accession>A0A059F1U5</accession>
<reference evidence="3" key="1">
    <citation type="submission" date="2013-02" db="EMBL/GenBank/DDBJ databases">
        <authorList>
            <consortium name="The Broad Institute Genome Sequencing Platform"/>
            <person name="Cuomo C."/>
            <person name="Becnel J."/>
            <person name="Sanscrainte N."/>
            <person name="Walker B."/>
            <person name="Young S.K."/>
            <person name="Zeng Q."/>
            <person name="Gargeya S."/>
            <person name="Fitzgerald M."/>
            <person name="Haas B."/>
            <person name="Abouelleil A."/>
            <person name="Alvarado L."/>
            <person name="Arachchi H.M."/>
            <person name="Berlin A.M."/>
            <person name="Chapman S.B."/>
            <person name="Dewar J."/>
            <person name="Goldberg J."/>
            <person name="Griggs A."/>
            <person name="Gujja S."/>
            <person name="Hansen M."/>
            <person name="Howarth C."/>
            <person name="Imamovic A."/>
            <person name="Larimer J."/>
            <person name="McCowan C."/>
            <person name="Murphy C."/>
            <person name="Neiman D."/>
            <person name="Pearson M."/>
            <person name="Priest M."/>
            <person name="Roberts A."/>
            <person name="Saif S."/>
            <person name="Shea T."/>
            <person name="Sisk P."/>
            <person name="Sykes S."/>
            <person name="Wortman J."/>
            <person name="Nusbaum C."/>
            <person name="Birren B."/>
        </authorList>
    </citation>
    <scope>NUCLEOTIDE SEQUENCE [LARGE SCALE GENOMIC DNA]</scope>
    <source>
        <strain evidence="3">PRA339</strain>
    </source>
</reference>
<evidence type="ECO:0008006" key="4">
    <source>
        <dbReference type="Google" id="ProtNLM"/>
    </source>
</evidence>
<proteinExistence type="predicted"/>
<keyword evidence="1" id="KW-0472">Membrane</keyword>
<keyword evidence="3" id="KW-1185">Reference proteome</keyword>
<feature type="transmembrane region" description="Helical" evidence="1">
    <location>
        <begin position="157"/>
        <end position="182"/>
    </location>
</feature>
<dbReference type="EMBL" id="KK365152">
    <property type="protein sequence ID" value="KCZ81042.1"/>
    <property type="molecule type" value="Genomic_DNA"/>
</dbReference>
<feature type="transmembrane region" description="Helical" evidence="1">
    <location>
        <begin position="12"/>
        <end position="37"/>
    </location>
</feature>
<organism evidence="2 3">
    <name type="scientific">Anncaliia algerae PRA339</name>
    <dbReference type="NCBI Taxonomy" id="1288291"/>
    <lineage>
        <taxon>Eukaryota</taxon>
        <taxon>Fungi</taxon>
        <taxon>Fungi incertae sedis</taxon>
        <taxon>Microsporidia</taxon>
        <taxon>Tubulinosematoidea</taxon>
        <taxon>Tubulinosematidae</taxon>
        <taxon>Anncaliia</taxon>
    </lineage>
</organism>
<evidence type="ECO:0000313" key="2">
    <source>
        <dbReference type="EMBL" id="KCZ81042.1"/>
    </source>
</evidence>
<sequence>MRLEETKTYKTCSVLCHLLTIFLLGTNVLLLFFKFYFRKFILIEELLDLGYVSLSFFYFTTAIINIIITLFAAFGIHAKIKPYMSLYVTLACINLAYMLAVVIYLLIFYGDSFNSAYSAQSSSSLKVSLLIKSTFQCQPAGKVTCDDIIQSVLRRSFFIYIFLTGMSILITTINIILIKIALTNKIEDYTQKNPEVKECDKVGLQSSSLRIKRPIPETDMKDIETKTIEFYYSDQQSV</sequence>
<reference evidence="2 3" key="2">
    <citation type="submission" date="2014-03" db="EMBL/GenBank/DDBJ databases">
        <title>The Genome Sequence of Anncaliia algerae insect isolate PRA339.</title>
        <authorList>
            <consortium name="The Broad Institute Genome Sequencing Platform"/>
            <consortium name="The Broad Institute Genome Sequencing Center for Infectious Disease"/>
            <person name="Cuomo C."/>
            <person name="Becnel J."/>
            <person name="Sanscrainte N."/>
            <person name="Walker B."/>
            <person name="Young S.K."/>
            <person name="Zeng Q."/>
            <person name="Gargeya S."/>
            <person name="Fitzgerald M."/>
            <person name="Haas B."/>
            <person name="Abouelleil A."/>
            <person name="Alvarado L."/>
            <person name="Arachchi H.M."/>
            <person name="Berlin A.M."/>
            <person name="Chapman S.B."/>
            <person name="Dewar J."/>
            <person name="Goldberg J."/>
            <person name="Griggs A."/>
            <person name="Gujja S."/>
            <person name="Hansen M."/>
            <person name="Howarth C."/>
            <person name="Imamovic A."/>
            <person name="Larimer J."/>
            <person name="McCowan C."/>
            <person name="Murphy C."/>
            <person name="Neiman D."/>
            <person name="Pearson M."/>
            <person name="Priest M."/>
            <person name="Roberts A."/>
            <person name="Saif S."/>
            <person name="Shea T."/>
            <person name="Sisk P."/>
            <person name="Sykes S."/>
            <person name="Wortman J."/>
            <person name="Nusbaum C."/>
            <person name="Birren B."/>
        </authorList>
    </citation>
    <scope>NUCLEOTIDE SEQUENCE [LARGE SCALE GENOMIC DNA]</scope>
    <source>
        <strain evidence="2 3">PRA339</strain>
    </source>
</reference>
<gene>
    <name evidence="2" type="ORF">H312_01528</name>
</gene>
<dbReference type="Proteomes" id="UP000030655">
    <property type="component" value="Unassembled WGS sequence"/>
</dbReference>
<dbReference type="AlphaFoldDB" id="A0A059F1U5"/>
<dbReference type="HOGENOM" id="CLU_098502_0_0_1"/>
<name>A0A059F1U5_9MICR</name>
<keyword evidence="1" id="KW-1133">Transmembrane helix</keyword>
<feature type="transmembrane region" description="Helical" evidence="1">
    <location>
        <begin position="86"/>
        <end position="109"/>
    </location>
</feature>
<evidence type="ECO:0000313" key="3">
    <source>
        <dbReference type="Proteomes" id="UP000030655"/>
    </source>
</evidence>
<protein>
    <recommendedName>
        <fullName evidence="4">MARVEL domain-containing protein</fullName>
    </recommendedName>
</protein>
<dbReference type="OrthoDB" id="2191921at2759"/>
<evidence type="ECO:0000256" key="1">
    <source>
        <dbReference type="SAM" id="Phobius"/>
    </source>
</evidence>